<feature type="binding site" evidence="2">
    <location>
        <position position="54"/>
    </location>
    <ligand>
        <name>substrate</name>
    </ligand>
</feature>
<comment type="miscellaneous">
    <text evidence="2">Reaction mechanism of ThiL seems to utilize a direct, inline transfer of the gamma-phosphate of ATP to TMP rather than a phosphorylated enzyme intermediate.</text>
</comment>
<comment type="catalytic activity">
    <reaction evidence="2">
        <text>thiamine phosphate + ATP = thiamine diphosphate + ADP</text>
        <dbReference type="Rhea" id="RHEA:15913"/>
        <dbReference type="ChEBI" id="CHEBI:30616"/>
        <dbReference type="ChEBI" id="CHEBI:37575"/>
        <dbReference type="ChEBI" id="CHEBI:58937"/>
        <dbReference type="ChEBI" id="CHEBI:456216"/>
        <dbReference type="EC" id="2.7.4.16"/>
    </reaction>
</comment>
<evidence type="ECO:0000259" key="3">
    <source>
        <dbReference type="Pfam" id="PF00586"/>
    </source>
</evidence>
<comment type="caution">
    <text evidence="5">The sequence shown here is derived from an EMBL/GenBank/DDBJ whole genome shotgun (WGS) entry which is preliminary data.</text>
</comment>
<keyword evidence="2 5" id="KW-0418">Kinase</keyword>
<feature type="binding site" evidence="2">
    <location>
        <position position="46"/>
    </location>
    <ligand>
        <name>Mg(2+)</name>
        <dbReference type="ChEBI" id="CHEBI:18420"/>
        <label>1</label>
    </ligand>
</feature>
<keyword evidence="2" id="KW-0067">ATP-binding</keyword>
<feature type="binding site" evidence="2">
    <location>
        <position position="30"/>
    </location>
    <ligand>
        <name>Mg(2+)</name>
        <dbReference type="ChEBI" id="CHEBI:18420"/>
        <label>3</label>
    </ligand>
</feature>
<dbReference type="PANTHER" id="PTHR30270">
    <property type="entry name" value="THIAMINE-MONOPHOSPHATE KINASE"/>
    <property type="match status" value="1"/>
</dbReference>
<dbReference type="Proteomes" id="UP001214976">
    <property type="component" value="Unassembled WGS sequence"/>
</dbReference>
<organism evidence="5 6">
    <name type="scientific">Exercitatus varius</name>
    <dbReference type="NCBI Taxonomy" id="67857"/>
    <lineage>
        <taxon>Bacteria</taxon>
        <taxon>Pseudomonadati</taxon>
        <taxon>Pseudomonadota</taxon>
        <taxon>Gammaproteobacteria</taxon>
        <taxon>Pasteurellales</taxon>
        <taxon>Pasteurellaceae</taxon>
        <taxon>Exercitatus</taxon>
    </lineage>
</organism>
<feature type="binding site" evidence="2">
    <location>
        <position position="147"/>
    </location>
    <ligand>
        <name>ATP</name>
        <dbReference type="ChEBI" id="CHEBI:30616"/>
    </ligand>
</feature>
<dbReference type="EC" id="2.7.4.16" evidence="2"/>
<feature type="binding site" evidence="2">
    <location>
        <position position="220"/>
    </location>
    <ligand>
        <name>ATP</name>
        <dbReference type="ChEBI" id="CHEBI:30616"/>
    </ligand>
</feature>
<dbReference type="RefSeq" id="WP_317477463.1">
    <property type="nucleotide sequence ID" value="NZ_JARQTW010000012.1"/>
</dbReference>
<dbReference type="Gene3D" id="3.30.1330.10">
    <property type="entry name" value="PurM-like, N-terminal domain"/>
    <property type="match status" value="1"/>
</dbReference>
<dbReference type="Gene3D" id="3.90.650.10">
    <property type="entry name" value="PurM-like C-terminal domain"/>
    <property type="match status" value="1"/>
</dbReference>
<name>A0AAW6QE78_9PAST</name>
<dbReference type="CDD" id="cd02194">
    <property type="entry name" value="ThiL"/>
    <property type="match status" value="1"/>
</dbReference>
<proteinExistence type="inferred from homology"/>
<feature type="binding site" evidence="2">
    <location>
        <position position="47"/>
    </location>
    <ligand>
        <name>Mg(2+)</name>
        <dbReference type="ChEBI" id="CHEBI:18420"/>
        <label>2</label>
    </ligand>
</feature>
<dbReference type="SUPFAM" id="SSF56042">
    <property type="entry name" value="PurM C-terminal domain-like"/>
    <property type="match status" value="1"/>
</dbReference>
<dbReference type="PIRSF" id="PIRSF005303">
    <property type="entry name" value="Thiam_monoph_kin"/>
    <property type="match status" value="1"/>
</dbReference>
<dbReference type="InterPro" id="IPR036676">
    <property type="entry name" value="PurM-like_C_sf"/>
</dbReference>
<feature type="domain" description="PurM-like C-terminal" evidence="4">
    <location>
        <begin position="151"/>
        <end position="309"/>
    </location>
</feature>
<dbReference type="Pfam" id="PF00586">
    <property type="entry name" value="AIRS"/>
    <property type="match status" value="1"/>
</dbReference>
<dbReference type="NCBIfam" id="TIGR01379">
    <property type="entry name" value="thiL"/>
    <property type="match status" value="1"/>
</dbReference>
<accession>A0AAW6QE78</accession>
<feature type="binding site" evidence="2">
    <location>
        <position position="269"/>
    </location>
    <ligand>
        <name>substrate</name>
    </ligand>
</feature>
<feature type="binding site" evidence="2">
    <location>
        <position position="218"/>
    </location>
    <ligand>
        <name>Mg(2+)</name>
        <dbReference type="ChEBI" id="CHEBI:18420"/>
        <label>3</label>
    </ligand>
</feature>
<comment type="pathway">
    <text evidence="2">Cofactor biosynthesis; thiamine diphosphate biosynthesis; thiamine diphosphate from thiamine phosphate: step 1/1.</text>
</comment>
<feature type="binding site" evidence="2">
    <location>
        <position position="47"/>
    </location>
    <ligand>
        <name>Mg(2+)</name>
        <dbReference type="ChEBI" id="CHEBI:18420"/>
        <label>1</label>
    </ligand>
</feature>
<reference evidence="5" key="1">
    <citation type="submission" date="2023-03" db="EMBL/GenBank/DDBJ databases">
        <title>Classification of Bisgaard taxon 6 and taxon 10 as Exercitatus varius gen. nov., spec. nov.</title>
        <authorList>
            <person name="Christensen H."/>
        </authorList>
    </citation>
    <scope>NUCLEOTIDE SEQUENCE</scope>
    <source>
        <strain evidence="5">86116</strain>
    </source>
</reference>
<feature type="binding site" evidence="2">
    <location>
        <position position="122"/>
    </location>
    <ligand>
        <name>Mg(2+)</name>
        <dbReference type="ChEBI" id="CHEBI:18420"/>
        <label>1</label>
    </ligand>
</feature>
<feature type="binding site" evidence="2">
    <location>
        <position position="75"/>
    </location>
    <ligand>
        <name>Mg(2+)</name>
        <dbReference type="ChEBI" id="CHEBI:18420"/>
        <label>3</label>
    </ligand>
</feature>
<feature type="binding site" evidence="2">
    <location>
        <position position="327"/>
    </location>
    <ligand>
        <name>substrate</name>
    </ligand>
</feature>
<comment type="function">
    <text evidence="2">Catalyzes the ATP-dependent phosphorylation of thiamine-monophosphate (TMP) to form thiamine-pyrophosphate (TPP), the active form of vitamin B1.</text>
</comment>
<evidence type="ECO:0000259" key="4">
    <source>
        <dbReference type="Pfam" id="PF02769"/>
    </source>
</evidence>
<dbReference type="SUPFAM" id="SSF55326">
    <property type="entry name" value="PurM N-terminal domain-like"/>
    <property type="match status" value="1"/>
</dbReference>
<feature type="binding site" evidence="2">
    <location>
        <position position="45"/>
    </location>
    <ligand>
        <name>Mg(2+)</name>
        <dbReference type="ChEBI" id="CHEBI:18420"/>
        <label>4</label>
    </ligand>
</feature>
<keyword evidence="2" id="KW-0547">Nucleotide-binding</keyword>
<evidence type="ECO:0000313" key="6">
    <source>
        <dbReference type="Proteomes" id="UP001214976"/>
    </source>
</evidence>
<feature type="binding site" evidence="2">
    <location>
        <position position="75"/>
    </location>
    <ligand>
        <name>Mg(2+)</name>
        <dbReference type="ChEBI" id="CHEBI:18420"/>
        <label>4</label>
    </ligand>
</feature>
<feature type="domain" description="PurM-like N-terminal" evidence="3">
    <location>
        <begin position="28"/>
        <end position="139"/>
    </location>
</feature>
<feature type="binding site" evidence="2">
    <location>
        <position position="75"/>
    </location>
    <ligand>
        <name>Mg(2+)</name>
        <dbReference type="ChEBI" id="CHEBI:18420"/>
        <label>2</label>
    </ligand>
</feature>
<feature type="binding site" evidence="2">
    <location>
        <position position="30"/>
    </location>
    <ligand>
        <name>Mg(2+)</name>
        <dbReference type="ChEBI" id="CHEBI:18420"/>
        <label>4</label>
    </ligand>
</feature>
<keyword evidence="2" id="KW-0460">Magnesium</keyword>
<dbReference type="PANTHER" id="PTHR30270:SF0">
    <property type="entry name" value="THIAMINE-MONOPHOSPHATE KINASE"/>
    <property type="match status" value="1"/>
</dbReference>
<gene>
    <name evidence="2 5" type="primary">thiL</name>
    <name evidence="5" type="ORF">P7M15_08015</name>
</gene>
<dbReference type="GO" id="GO:0009030">
    <property type="term" value="F:thiamine-phosphate kinase activity"/>
    <property type="evidence" value="ECO:0007669"/>
    <property type="project" value="UniProtKB-UniRule"/>
</dbReference>
<comment type="caution">
    <text evidence="2">Lacks conserved residue(s) required for the propagation of feature annotation.</text>
</comment>
<dbReference type="GO" id="GO:0009229">
    <property type="term" value="P:thiamine diphosphate biosynthetic process"/>
    <property type="evidence" value="ECO:0007669"/>
    <property type="project" value="UniProtKB-UniRule"/>
</dbReference>
<evidence type="ECO:0000313" key="5">
    <source>
        <dbReference type="EMBL" id="MDG2950460.1"/>
    </source>
</evidence>
<dbReference type="GO" id="GO:0000287">
    <property type="term" value="F:magnesium ion binding"/>
    <property type="evidence" value="ECO:0007669"/>
    <property type="project" value="UniProtKB-UniRule"/>
</dbReference>
<keyword evidence="2 5" id="KW-0808">Transferase</keyword>
<keyword evidence="2" id="KW-0479">Metal-binding</keyword>
<evidence type="ECO:0000256" key="1">
    <source>
        <dbReference type="ARBA" id="ARBA00022977"/>
    </source>
</evidence>
<dbReference type="GO" id="GO:0005524">
    <property type="term" value="F:ATP binding"/>
    <property type="evidence" value="ECO:0007669"/>
    <property type="project" value="UniProtKB-UniRule"/>
</dbReference>
<dbReference type="GO" id="GO:0009228">
    <property type="term" value="P:thiamine biosynthetic process"/>
    <property type="evidence" value="ECO:0007669"/>
    <property type="project" value="UniProtKB-KW"/>
</dbReference>
<dbReference type="InterPro" id="IPR036921">
    <property type="entry name" value="PurM-like_N_sf"/>
</dbReference>
<dbReference type="InterPro" id="IPR006283">
    <property type="entry name" value="ThiL-like"/>
</dbReference>
<dbReference type="Pfam" id="PF02769">
    <property type="entry name" value="AIRS_C"/>
    <property type="match status" value="1"/>
</dbReference>
<protein>
    <recommendedName>
        <fullName evidence="2">Thiamine-monophosphate kinase</fullName>
        <shortName evidence="2">TMP kinase</shortName>
        <shortName evidence="2">Thiamine-phosphate kinase</shortName>
        <ecNumber evidence="2">2.7.4.16</ecNumber>
    </recommendedName>
</protein>
<feature type="binding site" evidence="2">
    <location>
        <begin position="121"/>
        <end position="122"/>
    </location>
    <ligand>
        <name>ATP</name>
        <dbReference type="ChEBI" id="CHEBI:30616"/>
    </ligand>
</feature>
<dbReference type="EMBL" id="JARQTW010000012">
    <property type="protein sequence ID" value="MDG2950460.1"/>
    <property type="molecule type" value="Genomic_DNA"/>
</dbReference>
<comment type="similarity">
    <text evidence="2">Belongs to the thiamine-monophosphate kinase family.</text>
</comment>
<feature type="binding site" evidence="2">
    <location>
        <position position="221"/>
    </location>
    <ligand>
        <name>Mg(2+)</name>
        <dbReference type="ChEBI" id="CHEBI:18420"/>
        <label>5</label>
    </ligand>
</feature>
<sequence length="331" mass="36877">MPSEFNLIRQFFERPQSVRRSDVALSIGDDCAMLTVPAGKTLVVTTDTMVENSHFYPNIAPYDLGYKAVATNLSDLAAMGAEPAWISLALTLPRADETWLSEFSRGMFELLNARQVQLIGGDTTHGAALSVTITAHGFVEKSTALCRHQAREGDEIYVSGTLGDGLAGFHLLSDLFHERKSAVDFYEEFLIRRNLHPTPRIQLGQALARRRISRCALDLSDGLVGDLGHILERSRLSAILDLDALPCSDALMRLYGREQAERLALQGGEDYELCFTLSPDKKPLLEQYAQEFDAPVTCIGRIVAANEEKPIRFRRQGKDIELQISSFEHFF</sequence>
<dbReference type="AlphaFoldDB" id="A0AAW6QE78"/>
<dbReference type="InterPro" id="IPR010918">
    <property type="entry name" value="PurM-like_C_dom"/>
</dbReference>
<keyword evidence="1 2" id="KW-0784">Thiamine biosynthesis</keyword>
<evidence type="ECO:0000256" key="2">
    <source>
        <dbReference type="HAMAP-Rule" id="MF_02128"/>
    </source>
</evidence>
<dbReference type="InterPro" id="IPR016188">
    <property type="entry name" value="PurM-like_N"/>
</dbReference>
<dbReference type="HAMAP" id="MF_02128">
    <property type="entry name" value="TMP_kinase"/>
    <property type="match status" value="1"/>
</dbReference>